<dbReference type="Pfam" id="PF00443">
    <property type="entry name" value="UCH"/>
    <property type="match status" value="1"/>
</dbReference>
<feature type="domain" description="USP" evidence="2">
    <location>
        <begin position="1600"/>
        <end position="1929"/>
    </location>
</feature>
<dbReference type="InterPro" id="IPR021905">
    <property type="entry name" value="DUF3517"/>
</dbReference>
<feature type="region of interest" description="Disordered" evidence="1">
    <location>
        <begin position="2502"/>
        <end position="2526"/>
    </location>
</feature>
<dbReference type="InterPro" id="IPR050164">
    <property type="entry name" value="Peptidase_C19"/>
</dbReference>
<dbReference type="EMBL" id="CVMT01000008">
    <property type="protein sequence ID" value="CRG90505.1"/>
    <property type="molecule type" value="Genomic_DNA"/>
</dbReference>
<evidence type="ECO:0000259" key="2">
    <source>
        <dbReference type="PROSITE" id="PS50235"/>
    </source>
</evidence>
<dbReference type="OMA" id="FSAIQCE"/>
<dbReference type="InterPro" id="IPR018200">
    <property type="entry name" value="USP_CS"/>
</dbReference>
<dbReference type="InterPro" id="IPR028889">
    <property type="entry name" value="USP"/>
</dbReference>
<dbReference type="OrthoDB" id="420187at2759"/>
<dbReference type="CDD" id="cd02659">
    <property type="entry name" value="peptidase_C19C"/>
    <property type="match status" value="1"/>
</dbReference>
<dbReference type="PROSITE" id="PS50235">
    <property type="entry name" value="USP_3"/>
    <property type="match status" value="1"/>
</dbReference>
<proteinExistence type="predicted"/>
<dbReference type="InterPro" id="IPR038765">
    <property type="entry name" value="Papain-like_cys_pep_sf"/>
</dbReference>
<name>A0A0U1M4Q1_TALIS</name>
<dbReference type="Pfam" id="PF12030">
    <property type="entry name" value="DUF3517"/>
    <property type="match status" value="1"/>
</dbReference>
<evidence type="ECO:0000256" key="1">
    <source>
        <dbReference type="SAM" id="MobiDB-lite"/>
    </source>
</evidence>
<dbReference type="STRING" id="28573.A0A0U1M4Q1"/>
<dbReference type="FunFam" id="3.90.70.10:FF:000136">
    <property type="entry name" value="Ubiquitin C-terminal hydrolase, putative"/>
    <property type="match status" value="1"/>
</dbReference>
<protein>
    <recommendedName>
        <fullName evidence="2">USP domain-containing protein</fullName>
    </recommendedName>
</protein>
<evidence type="ECO:0000313" key="3">
    <source>
        <dbReference type="EMBL" id="CRG90505.1"/>
    </source>
</evidence>
<dbReference type="Proteomes" id="UP000054383">
    <property type="component" value="Unassembled WGS sequence"/>
</dbReference>
<reference evidence="3 4" key="1">
    <citation type="submission" date="2015-04" db="EMBL/GenBank/DDBJ databases">
        <authorList>
            <person name="Syromyatnikov M.Y."/>
            <person name="Popov V.N."/>
        </authorList>
    </citation>
    <scope>NUCLEOTIDE SEQUENCE [LARGE SCALE GENOMIC DNA]</scope>
    <source>
        <strain evidence="3">WF-38-12</strain>
    </source>
</reference>
<gene>
    <name evidence="3" type="ORF">PISL3812_07549</name>
</gene>
<feature type="compositionally biased region" description="Polar residues" evidence="1">
    <location>
        <begin position="81"/>
        <end position="104"/>
    </location>
</feature>
<dbReference type="PANTHER" id="PTHR24006">
    <property type="entry name" value="UBIQUITIN CARBOXYL-TERMINAL HYDROLASE"/>
    <property type="match status" value="1"/>
</dbReference>
<accession>A0A0U1M4Q1</accession>
<dbReference type="Gene3D" id="3.90.70.10">
    <property type="entry name" value="Cysteine proteinases"/>
    <property type="match status" value="1"/>
</dbReference>
<dbReference type="GO" id="GO:0004843">
    <property type="term" value="F:cysteine-type deubiquitinase activity"/>
    <property type="evidence" value="ECO:0007669"/>
    <property type="project" value="InterPro"/>
</dbReference>
<sequence length="2526" mass="287052">MAGTPLDSSSTSTPPGAVSPEDSSRMHGEYPEDTGSESTRKRPRLDSGTVSGEAMSTGGASPVPQPASPKTPDRNERPSLQRPSSRVTINMKSPSQAMASTQDSPPADTLPDRDHEAQPQVANAPTTPTEDTTMTGAHSSTAISITSSPAQSPEIEVADLEDMDQDPNTSQWRSLGEALREQNTAGVVQVHEPFSLADQFPKLRGNPDLRESLEETVNMIEKGHPQDMMLFSAVKQWLALCVENLSQLTLDSIQEDRDFWEELPTIIEGLLRRAVNFQTNQAQGMWQYLEEFFLDFANLAVHMLYLDIGYLTLVCQDTDIQPQDTLSRPYLQSLAWTLQISSIPFFRALARISHSKVANLIARINDHIADTPTNILPRLSEYMLLVFELLPKLPHLAPALAAALAVASNLVESRNERRNHGADEELLDTPITNRTIKNSYALFRTVNEKYQQAVSKKASWVTSDVSENLSRSIGLAFRLYCDWDPAFAAKLAEDLSLDVPDTRDDDYALIVFYGWKFSSLKRHIMDGRMELRVWGVESMQMELVSIWRQNIQGNPEGIEYPIVQYLLKFLRDIRIIDYIVGVGSHPQLISRSGNIVGFFVVTNTYTNADTDTIWKAVTDSQDQRTVGEVLTLLGRTVTMHTSSSTCLLYLTSKLLEFSLSRFDTRVIEFCDLLFKTMREKYEERHRSDFSETTHIDSTPLRLCVRLIRESNSCHDISDELKVTLQRFAGNQLQQFLHFGMSELDKRDVYEQCIEDIGQKNEFASGSIQALNALIPISFDSHEIRKLATDYDLTALIISEFTHFWDNITEFTDRFSQNALLSRVHFLGRIIDKIPEKITPELSDLLWNKVFMTGNIDLARGYVWEMLCRVTKCCITQNPFIERCLRDYLPKVSPENYSPEIASLAEHAVHYEIRFNPLPMTGENEIIALPGMERIWEFILTAPPNTIEGRATHFAIEVYLDHPLIRRAPASAAEATHISLVDRCVEQIKSAATKLKSFDDAPDGDDKTMMTAADEHEIHSAGLKLSRSLLFLQQLLQGLRCRPQYSPPQGPPAELPEGIGNGDPIDISYQCFNEANNSKIRVLRIGSLCTAAELVDRLIRVTGFRKFTVIHSGQKINLLNNPSATVEDLKIKALLIIRKIPDGPEFVAGGRRQSLTLVDSEVLKHFDDLYDLLDLKENYAREIYDFLIVFPPQERSRELVRAETNTEEELFPMEKPYKLLYSVKALSTCLREESLETEPNESFINHSIQVLISALIRPSMASEFDDNMNLIFACHLVECLLLCLSVKMAGSPTLPNAEPLVKRLLFFINAAQKIDQSNFMNANVQTLICQSFSVLIEASACQQNFWKVTKQHTQFGTLIFSLLLEEKRPSIRRQIAEKIKVICGSSKTQKKTASTETTDEDASTPENSAVLDIIATIWDAFVQNMQLSVQYADQSQEYFSVALAVLRSITERSPYDIVFTEYISQWGETMLGHKTQEFVGREPVDHVILGFARLIRWCLEVAERTDTQVNATDLIESVVNNYLFPDLSEPSDTEIITPRIPIMHEETREELYHILVLLCKQVDNYAKVVDLMSDLIPHDYTYNTTWAVDRLKAIRSPEGYAGLKNLSNTCYLNSLFTQLFMNVPFREFMLQVSVTEPETSQKLLAETKKIFGNMQETWCKYVDPEGAVGTIRTYDNEPIDVTIQMDVDEFYNLLFDRWEAQILSSEDKKRFRTFYGGQLVQQIKSKECEHISERLEPFSAIQCDIKGKANLEESLQAYVEGEIMQGDNKYSCTSCGRHVDAVKRACLKDVPDNLIFHLKRFDFDMLTMLRSKINDEFQFPEKIDMTPYKVEYLSESDSQLEPDIFELVGVLVHSGTAESGHYYSYIRERPVANSKKSWVEFNDADVSSFDPSKIAEQCFGGLNESLHTASMGQTRFGKVWNAYMLFYQRVSSMDSTTDIYKPSSKDSPVHVDLPIDLGNHIAMENELFIRTYCLLSPYHASFVRYLLRLSSEFVSTGESNSSSLQKMVIFIAMDTLDQLISRSRELPELDRIWPEFNRAIYDTPKGALRIMQWVSERDTGLRNLVLKPIQPAVRAVSKKIFASALAKIEDLSRDSNMDDTEQAKWQLRYTESWEQAVVAMSSMFPILHTASRSWDDYFELLSVFASFKSPKIDILLDNGFLIKCLEIIWLDREDSKDLRRHYINYLRLVERGRKFSLRKLMDLLADLIKFIDLTLPPTPDGHDRLIKDGRYSLNETESSFIFDLEHGKTGELVFVRKILQHQVNPTASHAILQRLLEAEPENQLSQHIVKVLEEGLRVAPAQLCAPFLDAAVVFCMHSPDEQQVVGVIDYVAKGVESINSSGGREHISFFTQSLSSRNERIEKDEQWFTEKVVARIPDWAPTLLIYPEKVVKDLAFDMLRELLFSQEQSETDDDGRTFRITVARELAQACVERLRKTYLVNPGQNIETKIVETINFVISHCLQEYFDGDDPDDAEFIQQAEVVLSAINQLSIEMPEELASVSDFASPEDWEDQSIMGSDSELGMATP</sequence>
<dbReference type="GO" id="GO:0016579">
    <property type="term" value="P:protein deubiquitination"/>
    <property type="evidence" value="ECO:0007669"/>
    <property type="project" value="InterPro"/>
</dbReference>
<dbReference type="PANTHER" id="PTHR24006:SF827">
    <property type="entry name" value="UBIQUITIN CARBOXYL-TERMINAL HYDROLASE 34"/>
    <property type="match status" value="1"/>
</dbReference>
<dbReference type="GO" id="GO:0005829">
    <property type="term" value="C:cytosol"/>
    <property type="evidence" value="ECO:0007669"/>
    <property type="project" value="TreeGrafter"/>
</dbReference>
<evidence type="ECO:0000313" key="4">
    <source>
        <dbReference type="Proteomes" id="UP000054383"/>
    </source>
</evidence>
<dbReference type="SUPFAM" id="SSF54001">
    <property type="entry name" value="Cysteine proteinases"/>
    <property type="match status" value="1"/>
</dbReference>
<dbReference type="GO" id="GO:0005634">
    <property type="term" value="C:nucleus"/>
    <property type="evidence" value="ECO:0007669"/>
    <property type="project" value="TreeGrafter"/>
</dbReference>
<dbReference type="InterPro" id="IPR001394">
    <property type="entry name" value="Peptidase_C19_UCH"/>
</dbReference>
<keyword evidence="4" id="KW-1185">Reference proteome</keyword>
<dbReference type="PROSITE" id="PS00973">
    <property type="entry name" value="USP_2"/>
    <property type="match status" value="1"/>
</dbReference>
<feature type="region of interest" description="Disordered" evidence="1">
    <location>
        <begin position="1"/>
        <end position="151"/>
    </location>
</feature>
<feature type="compositionally biased region" description="Low complexity" evidence="1">
    <location>
        <begin position="126"/>
        <end position="151"/>
    </location>
</feature>
<organism evidence="3 4">
    <name type="scientific">Talaromyces islandicus</name>
    <name type="common">Penicillium islandicum</name>
    <dbReference type="NCBI Taxonomy" id="28573"/>
    <lineage>
        <taxon>Eukaryota</taxon>
        <taxon>Fungi</taxon>
        <taxon>Dikarya</taxon>
        <taxon>Ascomycota</taxon>
        <taxon>Pezizomycotina</taxon>
        <taxon>Eurotiomycetes</taxon>
        <taxon>Eurotiomycetidae</taxon>
        <taxon>Eurotiales</taxon>
        <taxon>Trichocomaceae</taxon>
        <taxon>Talaromyces</taxon>
        <taxon>Talaromyces sect. Islandici</taxon>
    </lineage>
</organism>